<protein>
    <submittedName>
        <fullName evidence="1">Type I-C CRISPR-associated protein Cas8c/Csd1</fullName>
    </submittedName>
</protein>
<evidence type="ECO:0000313" key="1">
    <source>
        <dbReference type="EMBL" id="OOS24688.1"/>
    </source>
</evidence>
<organism evidence="1 2">
    <name type="scientific">Moraxella pluranimalium</name>
    <dbReference type="NCBI Taxonomy" id="470453"/>
    <lineage>
        <taxon>Bacteria</taxon>
        <taxon>Pseudomonadati</taxon>
        <taxon>Pseudomonadota</taxon>
        <taxon>Gammaproteobacteria</taxon>
        <taxon>Moraxellales</taxon>
        <taxon>Moraxellaceae</taxon>
        <taxon>Moraxella</taxon>
    </lineage>
</organism>
<dbReference type="Pfam" id="PF09709">
    <property type="entry name" value="Cas_Csd1"/>
    <property type="match status" value="1"/>
</dbReference>
<dbReference type="InterPro" id="IPR010144">
    <property type="entry name" value="CRISPR-assoc_prot_Csd1-typ"/>
</dbReference>
<dbReference type="STRING" id="470453.B0680_04495"/>
<dbReference type="EMBL" id="MUYU01000009">
    <property type="protein sequence ID" value="OOS24688.1"/>
    <property type="molecule type" value="Genomic_DNA"/>
</dbReference>
<sequence>MILHALTQYYQRMASLGGDVAPEGFEYKELPFIIVIDEQGRFVQLEDTRETQGKKKVGRKFLVPKGLGRSGAKSYEVSNILWDHYGYVLGVAKEVDGVAKKDPEQIASEVAKNQTLADNQHHSFIKVVDELHHAISDDVGVLAVKRFLANADEINKVVQSDNWAECFKIKGCNLSFRLVSEVRDLVCQSKSVQAYLSSQKQETSTAGQAGICLVTGQKTTIARLHNAIKGVNAKPSPFTSVNLSAFESYGKQQGYIFPVGEQAMFEYTTALNMLLDSDNRFRVGDVTAVCWAQKPTPLETKVSILINGIKDNPNAHIDEVKGLYRSLYKGVYKEPNAKDKFYVLGLSPNSARIVVRFWHETTVAALSENIATWYDDLQMVRGENSPYPPFMPLPRLLGNLVLDGKLENLPPDLIASVTQSVLNNRPLSVGLLQLALRRNKAEQKITHGRACLIKAYLNRAVRCGSLSHIKELDMSLDKSREDIGYLLGRLFAVLEKIQEEANPNLNATIGERYFGSASSTPISVFGTLIRLSKHHLAKIGNIGRRVNLEKLQQEIIAKINQFPSHLNINQQGLFSIGYYHQKQDFYVKSTDADKE</sequence>
<dbReference type="NCBIfam" id="TIGR01863">
    <property type="entry name" value="cas_Csd1"/>
    <property type="match status" value="1"/>
</dbReference>
<accession>A0A1T0CQP9</accession>
<dbReference type="CDD" id="cd09757">
    <property type="entry name" value="Cas8c_I-C"/>
    <property type="match status" value="1"/>
</dbReference>
<keyword evidence="2" id="KW-1185">Reference proteome</keyword>
<dbReference type="OrthoDB" id="9778918at2"/>
<comment type="caution">
    <text evidence="1">The sequence shown here is derived from an EMBL/GenBank/DDBJ whole genome shotgun (WGS) entry which is preliminary data.</text>
</comment>
<proteinExistence type="predicted"/>
<dbReference type="Proteomes" id="UP000189800">
    <property type="component" value="Unassembled WGS sequence"/>
</dbReference>
<reference evidence="1 2" key="1">
    <citation type="submission" date="2017-02" db="EMBL/GenBank/DDBJ databases">
        <title>Draft genome sequence of Moraxella pluranimalium CCUG 54913T type strain.</title>
        <authorList>
            <person name="Salva-Serra F."/>
            <person name="Engstrom-Jakobsson H."/>
            <person name="Thorell K."/>
            <person name="Jaen-Luchoro D."/>
            <person name="Gonzales-Siles L."/>
            <person name="Karlsson R."/>
            <person name="Yazdan S."/>
            <person name="Boulund F."/>
            <person name="Johnning A."/>
            <person name="Engstrand L."/>
            <person name="Kristiansson E."/>
            <person name="Moore E."/>
        </authorList>
    </citation>
    <scope>NUCLEOTIDE SEQUENCE [LARGE SCALE GENOMIC DNA]</scope>
    <source>
        <strain evidence="1 2">CCUG 54913</strain>
    </source>
</reference>
<name>A0A1T0CQP9_9GAMM</name>
<dbReference type="AlphaFoldDB" id="A0A1T0CQP9"/>
<evidence type="ECO:0000313" key="2">
    <source>
        <dbReference type="Proteomes" id="UP000189800"/>
    </source>
</evidence>
<gene>
    <name evidence="1" type="ORF">B0680_04495</name>
</gene>
<dbReference type="RefSeq" id="WP_078253862.1">
    <property type="nucleotide sequence ID" value="NZ_MUYU01000009.1"/>
</dbReference>